<evidence type="ECO:0000256" key="3">
    <source>
        <dbReference type="ARBA" id="ARBA00022723"/>
    </source>
</evidence>
<evidence type="ECO:0000256" key="6">
    <source>
        <dbReference type="ARBA" id="ARBA00023015"/>
    </source>
</evidence>
<keyword evidence="5" id="KW-0862">Zinc</keyword>
<comment type="similarity">
    <text evidence="2">Belongs to the THAP1 family.</text>
</comment>
<evidence type="ECO:0000256" key="7">
    <source>
        <dbReference type="ARBA" id="ARBA00023054"/>
    </source>
</evidence>
<evidence type="ECO:0000256" key="4">
    <source>
        <dbReference type="ARBA" id="ARBA00022771"/>
    </source>
</evidence>
<dbReference type="SMART" id="SM00692">
    <property type="entry name" value="DM3"/>
    <property type="match status" value="1"/>
</dbReference>
<keyword evidence="9" id="KW-0804">Transcription</keyword>
<evidence type="ECO:0000259" key="13">
    <source>
        <dbReference type="PROSITE" id="PS50950"/>
    </source>
</evidence>
<proteinExistence type="inferred from homology"/>
<keyword evidence="6" id="KW-0805">Transcription regulation</keyword>
<dbReference type="STRING" id="30066.A0A182VHZ5"/>
<name>A0A182VHZ5_ANOME</name>
<keyword evidence="4 12" id="KW-0863">Zinc-finger</keyword>
<dbReference type="GO" id="GO:0005654">
    <property type="term" value="C:nucleoplasm"/>
    <property type="evidence" value="ECO:0007669"/>
    <property type="project" value="UniProtKB-SubCell"/>
</dbReference>
<dbReference type="Pfam" id="PF05485">
    <property type="entry name" value="THAP"/>
    <property type="match status" value="1"/>
</dbReference>
<keyword evidence="3" id="KW-0479">Metal-binding</keyword>
<keyword evidence="8 12" id="KW-0238">DNA-binding</keyword>
<dbReference type="SUPFAM" id="SSF57716">
    <property type="entry name" value="Glucocorticoid receptor-like (DNA-binding domain)"/>
    <property type="match status" value="1"/>
</dbReference>
<dbReference type="GO" id="GO:0043565">
    <property type="term" value="F:sequence-specific DNA binding"/>
    <property type="evidence" value="ECO:0007669"/>
    <property type="project" value="InterPro"/>
</dbReference>
<dbReference type="PANTHER" id="PTHR46600:SF1">
    <property type="entry name" value="THAP DOMAIN-CONTAINING PROTEIN 1"/>
    <property type="match status" value="1"/>
</dbReference>
<evidence type="ECO:0000256" key="8">
    <source>
        <dbReference type="ARBA" id="ARBA00023125"/>
    </source>
</evidence>
<dbReference type="PANTHER" id="PTHR46600">
    <property type="entry name" value="THAP DOMAIN-CONTAINING"/>
    <property type="match status" value="1"/>
</dbReference>
<evidence type="ECO:0000256" key="10">
    <source>
        <dbReference type="ARBA" id="ARBA00023242"/>
    </source>
</evidence>
<evidence type="ECO:0000256" key="9">
    <source>
        <dbReference type="ARBA" id="ARBA00023163"/>
    </source>
</evidence>
<dbReference type="VEuPathDB" id="VectorBase:AMEM21_010021"/>
<keyword evidence="15" id="KW-1185">Reference proteome</keyword>
<dbReference type="InterPro" id="IPR038441">
    <property type="entry name" value="THAP_Znf_sf"/>
</dbReference>
<keyword evidence="7" id="KW-0175">Coiled coil</keyword>
<dbReference type="InterPro" id="IPR026516">
    <property type="entry name" value="THAP1/10"/>
</dbReference>
<evidence type="ECO:0000256" key="2">
    <source>
        <dbReference type="ARBA" id="ARBA00006177"/>
    </source>
</evidence>
<keyword evidence="11" id="KW-0131">Cell cycle</keyword>
<dbReference type="PROSITE" id="PS50950">
    <property type="entry name" value="ZF_THAP"/>
    <property type="match status" value="1"/>
</dbReference>
<dbReference type="GO" id="GO:0008270">
    <property type="term" value="F:zinc ion binding"/>
    <property type="evidence" value="ECO:0007669"/>
    <property type="project" value="UniProtKB-KW"/>
</dbReference>
<dbReference type="EnsemblMetazoa" id="AMEM015288-RA">
    <property type="protein sequence ID" value="AMEM015288-PA"/>
    <property type="gene ID" value="AMEM015288"/>
</dbReference>
<evidence type="ECO:0000256" key="12">
    <source>
        <dbReference type="PROSITE-ProRule" id="PRU00309"/>
    </source>
</evidence>
<dbReference type="Gene3D" id="6.20.210.20">
    <property type="entry name" value="THAP domain"/>
    <property type="match status" value="1"/>
</dbReference>
<dbReference type="Proteomes" id="UP000075903">
    <property type="component" value="Unassembled WGS sequence"/>
</dbReference>
<reference evidence="14" key="1">
    <citation type="submission" date="2020-05" db="UniProtKB">
        <authorList>
            <consortium name="EnsemblMetazoa"/>
        </authorList>
    </citation>
    <scope>IDENTIFICATION</scope>
    <source>
        <strain evidence="14">MAF</strain>
    </source>
</reference>
<dbReference type="AlphaFoldDB" id="A0A182VHZ5"/>
<protein>
    <recommendedName>
        <fullName evidence="13">THAP-type domain-containing protein</fullName>
    </recommendedName>
</protein>
<accession>A0A182VHZ5</accession>
<evidence type="ECO:0000256" key="1">
    <source>
        <dbReference type="ARBA" id="ARBA00004642"/>
    </source>
</evidence>
<keyword evidence="10" id="KW-0539">Nucleus</keyword>
<organism evidence="14 15">
    <name type="scientific">Anopheles merus</name>
    <name type="common">Mosquito</name>
    <dbReference type="NCBI Taxonomy" id="30066"/>
    <lineage>
        <taxon>Eukaryota</taxon>
        <taxon>Metazoa</taxon>
        <taxon>Ecdysozoa</taxon>
        <taxon>Arthropoda</taxon>
        <taxon>Hexapoda</taxon>
        <taxon>Insecta</taxon>
        <taxon>Pterygota</taxon>
        <taxon>Neoptera</taxon>
        <taxon>Endopterygota</taxon>
        <taxon>Diptera</taxon>
        <taxon>Nematocera</taxon>
        <taxon>Culicoidea</taxon>
        <taxon>Culicidae</taxon>
        <taxon>Anophelinae</taxon>
        <taxon>Anopheles</taxon>
    </lineage>
</organism>
<dbReference type="InterPro" id="IPR006612">
    <property type="entry name" value="THAP_Znf"/>
</dbReference>
<comment type="subcellular location">
    <subcellularLocation>
        <location evidence="1">Nucleus</location>
        <location evidence="1">Nucleoplasm</location>
    </subcellularLocation>
</comment>
<evidence type="ECO:0000256" key="5">
    <source>
        <dbReference type="ARBA" id="ARBA00022833"/>
    </source>
</evidence>
<feature type="domain" description="THAP-type" evidence="13">
    <location>
        <begin position="4"/>
        <end position="87"/>
    </location>
</feature>
<evidence type="ECO:0000313" key="15">
    <source>
        <dbReference type="Proteomes" id="UP000075903"/>
    </source>
</evidence>
<dbReference type="VEuPathDB" id="VectorBase:AMEM015288"/>
<sequence length="87" mass="10227">MGKISGSHCLVLGCRNRQLLNQANIRSYFRFPRDADLCKKWVDFCNRPELYKKYDENGPEYLYKSSRICSDHFQPADFNNPNLFSQG</sequence>
<dbReference type="SMART" id="SM00980">
    <property type="entry name" value="THAP"/>
    <property type="match status" value="1"/>
</dbReference>
<evidence type="ECO:0000313" key="14">
    <source>
        <dbReference type="EnsemblMetazoa" id="AMEM015288-PA"/>
    </source>
</evidence>
<evidence type="ECO:0000256" key="11">
    <source>
        <dbReference type="ARBA" id="ARBA00023306"/>
    </source>
</evidence>